<dbReference type="EMBL" id="JANGAC010000012">
    <property type="protein sequence ID" value="MCQ4924352.1"/>
    <property type="molecule type" value="Genomic_DNA"/>
</dbReference>
<dbReference type="RefSeq" id="WP_256312105.1">
    <property type="nucleotide sequence ID" value="NZ_JANGAC010000012.1"/>
</dbReference>
<name>A0ABT1SD91_9FIRM</name>
<accession>A0ABT1SD91</accession>
<evidence type="ECO:0000313" key="1">
    <source>
        <dbReference type="EMBL" id="MCQ4924352.1"/>
    </source>
</evidence>
<dbReference type="Proteomes" id="UP001524478">
    <property type="component" value="Unassembled WGS sequence"/>
</dbReference>
<comment type="caution">
    <text evidence="1">The sequence shown here is derived from an EMBL/GenBank/DDBJ whole genome shotgun (WGS) entry which is preliminary data.</text>
</comment>
<evidence type="ECO:0000313" key="2">
    <source>
        <dbReference type="Proteomes" id="UP001524478"/>
    </source>
</evidence>
<organism evidence="1 2">
    <name type="scientific">Tissierella carlieri</name>
    <dbReference type="NCBI Taxonomy" id="689904"/>
    <lineage>
        <taxon>Bacteria</taxon>
        <taxon>Bacillati</taxon>
        <taxon>Bacillota</taxon>
        <taxon>Tissierellia</taxon>
        <taxon>Tissierellales</taxon>
        <taxon>Tissierellaceae</taxon>
        <taxon>Tissierella</taxon>
    </lineage>
</organism>
<proteinExistence type="predicted"/>
<sequence>MEKMTMKEAGRYANFLDRTIDELICLSNYGMDSRIYSITENHKKSASYKDAVDETVEVEFEDDAEIDVPNLTILLEDLFLEKSMLAESIAEAKKDLIIKIDDNKSMNLDAALEYAKLLRRFSESYLRPLANRKDKKTKENRTGYAFNVEGNQTPYIYEAEVITTIIYDTKPLSEKIKSNNYLADRISEKIDMAMNLQSVDFSAKFSYLDRCEDIINQYK</sequence>
<protein>
    <submittedName>
        <fullName evidence="1">Uncharacterized protein</fullName>
    </submittedName>
</protein>
<keyword evidence="2" id="KW-1185">Reference proteome</keyword>
<gene>
    <name evidence="1" type="ORF">NE686_14710</name>
</gene>
<reference evidence="1 2" key="1">
    <citation type="submission" date="2022-06" db="EMBL/GenBank/DDBJ databases">
        <title>Isolation of gut microbiota from human fecal samples.</title>
        <authorList>
            <person name="Pamer E.G."/>
            <person name="Barat B."/>
            <person name="Waligurski E."/>
            <person name="Medina S."/>
            <person name="Paddock L."/>
            <person name="Mostad J."/>
        </authorList>
    </citation>
    <scope>NUCLEOTIDE SEQUENCE [LARGE SCALE GENOMIC DNA]</scope>
    <source>
        <strain evidence="1 2">DFI.7.95</strain>
    </source>
</reference>